<dbReference type="Proteomes" id="UP000011721">
    <property type="component" value="Chromosome"/>
</dbReference>
<dbReference type="eggNOG" id="COG0389">
    <property type="taxonomic scope" value="Bacteria"/>
</dbReference>
<keyword evidence="5 16" id="KW-0963">Cytoplasm</keyword>
<dbReference type="NCBIfam" id="NF002677">
    <property type="entry name" value="PRK02406.1"/>
    <property type="match status" value="1"/>
</dbReference>
<reference evidence="19" key="1">
    <citation type="journal article" date="2013" name="Stand. Genomic Sci.">
        <title>Complete genome sequence of Desulfocapsa sulfexigens, a marine deltaproteobacterium specialized in disproportionating inorganic sulfur compounds.</title>
        <authorList>
            <person name="Finster K.W."/>
            <person name="Kjeldsen K.U."/>
            <person name="Kube M."/>
            <person name="Reinhardt R."/>
            <person name="Mussmann M."/>
            <person name="Amann R."/>
            <person name="Schreiber L."/>
        </authorList>
    </citation>
    <scope>NUCLEOTIDE SEQUENCE [LARGE SCALE GENOMIC DNA]</scope>
    <source>
        <strain evidence="19">DSM 10523 / SB164P1</strain>
    </source>
</reference>
<evidence type="ECO:0000256" key="2">
    <source>
        <dbReference type="ARBA" id="ARBA00010945"/>
    </source>
</evidence>
<dbReference type="GO" id="GO:0005829">
    <property type="term" value="C:cytosol"/>
    <property type="evidence" value="ECO:0007669"/>
    <property type="project" value="TreeGrafter"/>
</dbReference>
<comment type="catalytic activity">
    <reaction evidence="15 16">
        <text>DNA(n) + a 2'-deoxyribonucleoside 5'-triphosphate = DNA(n+1) + diphosphate</text>
        <dbReference type="Rhea" id="RHEA:22508"/>
        <dbReference type="Rhea" id="RHEA-COMP:17339"/>
        <dbReference type="Rhea" id="RHEA-COMP:17340"/>
        <dbReference type="ChEBI" id="CHEBI:33019"/>
        <dbReference type="ChEBI" id="CHEBI:61560"/>
        <dbReference type="ChEBI" id="CHEBI:173112"/>
        <dbReference type="EC" id="2.7.7.7"/>
    </reaction>
</comment>
<evidence type="ECO:0000256" key="9">
    <source>
        <dbReference type="ARBA" id="ARBA00022723"/>
    </source>
</evidence>
<dbReference type="PROSITE" id="PS50173">
    <property type="entry name" value="UMUC"/>
    <property type="match status" value="1"/>
</dbReference>
<feature type="domain" description="UmuC" evidence="17">
    <location>
        <begin position="7"/>
        <end position="188"/>
    </location>
</feature>
<comment type="similarity">
    <text evidence="2 16">Belongs to the DNA polymerase type-Y family.</text>
</comment>
<dbReference type="CDD" id="cd03586">
    <property type="entry name" value="PolY_Pol_IV_kappa"/>
    <property type="match status" value="1"/>
</dbReference>
<dbReference type="Pfam" id="PF11798">
    <property type="entry name" value="IMS_HHH"/>
    <property type="match status" value="1"/>
</dbReference>
<organism evidence="18 19">
    <name type="scientific">Desulfocapsa sulfexigens (strain DSM 10523 / SB164P1)</name>
    <dbReference type="NCBI Taxonomy" id="1167006"/>
    <lineage>
        <taxon>Bacteria</taxon>
        <taxon>Pseudomonadati</taxon>
        <taxon>Thermodesulfobacteriota</taxon>
        <taxon>Desulfobulbia</taxon>
        <taxon>Desulfobulbales</taxon>
        <taxon>Desulfocapsaceae</taxon>
        <taxon>Desulfocapsa</taxon>
    </lineage>
</organism>
<dbReference type="SUPFAM" id="SSF56672">
    <property type="entry name" value="DNA/RNA polymerases"/>
    <property type="match status" value="1"/>
</dbReference>
<dbReference type="InterPro" id="IPR022880">
    <property type="entry name" value="DNApol_IV"/>
</dbReference>
<dbReference type="SUPFAM" id="SSF100879">
    <property type="entry name" value="Lesion bypass DNA polymerase (Y-family), little finger domain"/>
    <property type="match status" value="1"/>
</dbReference>
<evidence type="ECO:0000256" key="15">
    <source>
        <dbReference type="ARBA" id="ARBA00049244"/>
    </source>
</evidence>
<keyword evidence="6 16" id="KW-0808">Transferase</keyword>
<evidence type="ECO:0000256" key="7">
    <source>
        <dbReference type="ARBA" id="ARBA00022695"/>
    </source>
</evidence>
<dbReference type="Pfam" id="PF00817">
    <property type="entry name" value="IMS"/>
    <property type="match status" value="1"/>
</dbReference>
<keyword evidence="7 16" id="KW-0548">Nucleotidyltransferase</keyword>
<dbReference type="NCBIfam" id="NF010731">
    <property type="entry name" value="PRK14133.1"/>
    <property type="match status" value="1"/>
</dbReference>
<dbReference type="STRING" id="1167006.UWK_02339"/>
<keyword evidence="12 16" id="KW-0239">DNA-directed DNA polymerase</keyword>
<protein>
    <recommendedName>
        <fullName evidence="16">DNA polymerase IV</fullName>
        <shortName evidence="16">Pol IV</shortName>
        <ecNumber evidence="16">2.7.7.7</ecNumber>
    </recommendedName>
</protein>
<evidence type="ECO:0000256" key="16">
    <source>
        <dbReference type="HAMAP-Rule" id="MF_01113"/>
    </source>
</evidence>
<dbReference type="Gene3D" id="1.10.150.20">
    <property type="entry name" value="5' to 3' exonuclease, C-terminal subdomain"/>
    <property type="match status" value="1"/>
</dbReference>
<dbReference type="Pfam" id="PF11799">
    <property type="entry name" value="IMS_C"/>
    <property type="match status" value="1"/>
</dbReference>
<comment type="cofactor">
    <cofactor evidence="16">
        <name>Mg(2+)</name>
        <dbReference type="ChEBI" id="CHEBI:18420"/>
    </cofactor>
    <text evidence="16">Binds 2 magnesium ions per subunit.</text>
</comment>
<dbReference type="HAMAP" id="MF_01113">
    <property type="entry name" value="DNApol_IV"/>
    <property type="match status" value="1"/>
</dbReference>
<dbReference type="InterPro" id="IPR043502">
    <property type="entry name" value="DNA/RNA_pol_sf"/>
</dbReference>
<dbReference type="EMBL" id="CP003985">
    <property type="protein sequence ID" value="AGF78879.1"/>
    <property type="molecule type" value="Genomic_DNA"/>
</dbReference>
<dbReference type="GO" id="GO:0009432">
    <property type="term" value="P:SOS response"/>
    <property type="evidence" value="ECO:0007669"/>
    <property type="project" value="TreeGrafter"/>
</dbReference>
<evidence type="ECO:0000256" key="4">
    <source>
        <dbReference type="ARBA" id="ARBA00022457"/>
    </source>
</evidence>
<feature type="active site" evidence="16">
    <location>
        <position position="107"/>
    </location>
</feature>
<evidence type="ECO:0000256" key="12">
    <source>
        <dbReference type="ARBA" id="ARBA00022932"/>
    </source>
</evidence>
<dbReference type="KEGG" id="dsf:UWK_02339"/>
<keyword evidence="19" id="KW-1185">Reference proteome</keyword>
<dbReference type="OrthoDB" id="9808813at2"/>
<sequence length="359" mass="40146">MTENRYILHIDMDAFFASVEQMDNPKYGGRPLIVGGNPEGRGVVAACSYEARKFGIRSALSAARAVKLCPHALFVRPRKERYKEVSIQIMEIFKRYSPFIEPLSLDEAFLDISSNHETMEAAAETAEEIRSRVFHEVGLTCSAGVSYNKFLAKVASDMKKPDGLTVIPIDEARSLLDTLPIGKFFGVGRVTEKKMHSLGIHYGRDILRFDKAQLIRFFGKAGAFFHDIARGVDNRPVESQKGRKSIGTETTFHSDIDDIDEIEKILRDLALKVEQGLQNKSCGATTVTLKVRYHNFTTVTRSCTHSIPINSVDEIMKCTRQLLETTDAGKVKIRLLGISLSNLTNTSLKIPVQLDLPFF</sequence>
<dbReference type="InterPro" id="IPR043128">
    <property type="entry name" value="Rev_trsase/Diguanyl_cyclase"/>
</dbReference>
<evidence type="ECO:0000313" key="19">
    <source>
        <dbReference type="Proteomes" id="UP000011721"/>
    </source>
</evidence>
<evidence type="ECO:0000256" key="3">
    <source>
        <dbReference type="ARBA" id="ARBA00011245"/>
    </source>
</evidence>
<evidence type="ECO:0000256" key="11">
    <source>
        <dbReference type="ARBA" id="ARBA00022842"/>
    </source>
</evidence>
<evidence type="ECO:0000256" key="1">
    <source>
        <dbReference type="ARBA" id="ARBA00004496"/>
    </source>
</evidence>
<dbReference type="InterPro" id="IPR001126">
    <property type="entry name" value="UmuC"/>
</dbReference>
<keyword evidence="10 16" id="KW-0227">DNA damage</keyword>
<feature type="binding site" evidence="16">
    <location>
        <position position="11"/>
    </location>
    <ligand>
        <name>Mg(2+)</name>
        <dbReference type="ChEBI" id="CHEBI:18420"/>
    </ligand>
</feature>
<dbReference type="InterPro" id="IPR017961">
    <property type="entry name" value="DNA_pol_Y-fam_little_finger"/>
</dbReference>
<keyword evidence="9 16" id="KW-0479">Metal-binding</keyword>
<dbReference type="InterPro" id="IPR050116">
    <property type="entry name" value="DNA_polymerase-Y"/>
</dbReference>
<dbReference type="PANTHER" id="PTHR11076">
    <property type="entry name" value="DNA REPAIR POLYMERASE UMUC / TRANSFERASE FAMILY MEMBER"/>
    <property type="match status" value="1"/>
</dbReference>
<comment type="function">
    <text evidence="16">Poorly processive, error-prone DNA polymerase involved in untargeted mutagenesis. Copies undamaged DNA at stalled replication forks, which arise in vivo from mismatched or misaligned primer ends. These misaligned primers can be extended by PolIV. Exhibits no 3'-5' exonuclease (proofreading) activity. May be involved in translesional synthesis, in conjunction with the beta clamp from PolIII.</text>
</comment>
<dbReference type="InterPro" id="IPR036775">
    <property type="entry name" value="DNA_pol_Y-fam_lit_finger_sf"/>
</dbReference>
<dbReference type="Gene3D" id="3.30.70.270">
    <property type="match status" value="1"/>
</dbReference>
<evidence type="ECO:0000256" key="6">
    <source>
        <dbReference type="ARBA" id="ARBA00022679"/>
    </source>
</evidence>
<evidence type="ECO:0000256" key="8">
    <source>
        <dbReference type="ARBA" id="ARBA00022705"/>
    </source>
</evidence>
<dbReference type="GO" id="GO:0006281">
    <property type="term" value="P:DNA repair"/>
    <property type="evidence" value="ECO:0007669"/>
    <property type="project" value="UniProtKB-UniRule"/>
</dbReference>
<accession>M1NGY2</accession>
<dbReference type="GO" id="GO:0042276">
    <property type="term" value="P:error-prone translesion synthesis"/>
    <property type="evidence" value="ECO:0007669"/>
    <property type="project" value="TreeGrafter"/>
</dbReference>
<proteinExistence type="inferred from homology"/>
<dbReference type="GO" id="GO:0000287">
    <property type="term" value="F:magnesium ion binding"/>
    <property type="evidence" value="ECO:0007669"/>
    <property type="project" value="UniProtKB-UniRule"/>
</dbReference>
<dbReference type="Gene3D" id="3.40.1170.60">
    <property type="match status" value="1"/>
</dbReference>
<dbReference type="GO" id="GO:0003887">
    <property type="term" value="F:DNA-directed DNA polymerase activity"/>
    <property type="evidence" value="ECO:0007669"/>
    <property type="project" value="UniProtKB-UniRule"/>
</dbReference>
<keyword evidence="11 16" id="KW-0460">Magnesium</keyword>
<evidence type="ECO:0000259" key="17">
    <source>
        <dbReference type="PROSITE" id="PS50173"/>
    </source>
</evidence>
<dbReference type="AlphaFoldDB" id="M1NGY2"/>
<keyword evidence="14 16" id="KW-0234">DNA repair</keyword>
<evidence type="ECO:0000313" key="18">
    <source>
        <dbReference type="EMBL" id="AGF78879.1"/>
    </source>
</evidence>
<dbReference type="FunFam" id="3.40.1170.60:FF:000001">
    <property type="entry name" value="DNA polymerase IV"/>
    <property type="match status" value="1"/>
</dbReference>
<dbReference type="Gene3D" id="3.30.1490.100">
    <property type="entry name" value="DNA polymerase, Y-family, little finger domain"/>
    <property type="match status" value="1"/>
</dbReference>
<dbReference type="EC" id="2.7.7.7" evidence="16"/>
<gene>
    <name evidence="16" type="primary">dinB</name>
    <name evidence="18" type="ordered locus">UWK_02339</name>
</gene>
<dbReference type="GO" id="GO:0006261">
    <property type="term" value="P:DNA-templated DNA replication"/>
    <property type="evidence" value="ECO:0007669"/>
    <property type="project" value="UniProtKB-UniRule"/>
</dbReference>
<comment type="subunit">
    <text evidence="3 16">Monomer.</text>
</comment>
<evidence type="ECO:0000256" key="10">
    <source>
        <dbReference type="ARBA" id="ARBA00022763"/>
    </source>
</evidence>
<keyword evidence="4 16" id="KW-0515">Mutator protein</keyword>
<dbReference type="InterPro" id="IPR024728">
    <property type="entry name" value="PolY_HhH_motif"/>
</dbReference>
<dbReference type="GO" id="GO:0003684">
    <property type="term" value="F:damaged DNA binding"/>
    <property type="evidence" value="ECO:0007669"/>
    <property type="project" value="InterPro"/>
</dbReference>
<keyword evidence="8 16" id="KW-0235">DNA replication</keyword>
<feature type="binding site" evidence="16">
    <location>
        <position position="106"/>
    </location>
    <ligand>
        <name>Mg(2+)</name>
        <dbReference type="ChEBI" id="CHEBI:18420"/>
    </ligand>
</feature>
<dbReference type="PANTHER" id="PTHR11076:SF33">
    <property type="entry name" value="DNA POLYMERASE KAPPA"/>
    <property type="match status" value="1"/>
</dbReference>
<dbReference type="HOGENOM" id="CLU_012348_1_2_7"/>
<dbReference type="PATRIC" id="fig|1167006.5.peg.2538"/>
<keyword evidence="13 16" id="KW-0238">DNA-binding</keyword>
<dbReference type="RefSeq" id="WP_015404567.1">
    <property type="nucleotide sequence ID" value="NC_020304.1"/>
</dbReference>
<feature type="site" description="Substrate discrimination" evidence="16">
    <location>
        <position position="16"/>
    </location>
</feature>
<evidence type="ECO:0000256" key="13">
    <source>
        <dbReference type="ARBA" id="ARBA00023125"/>
    </source>
</evidence>
<name>M1NGY2_DESSD</name>
<comment type="subcellular location">
    <subcellularLocation>
        <location evidence="1 16">Cytoplasm</location>
    </subcellularLocation>
</comment>
<dbReference type="FunFam" id="3.30.1490.100:FF:000004">
    <property type="entry name" value="DNA polymerase IV"/>
    <property type="match status" value="1"/>
</dbReference>
<evidence type="ECO:0000256" key="14">
    <source>
        <dbReference type="ARBA" id="ARBA00023204"/>
    </source>
</evidence>
<evidence type="ECO:0000256" key="5">
    <source>
        <dbReference type="ARBA" id="ARBA00022490"/>
    </source>
</evidence>